<evidence type="ECO:0000313" key="6">
    <source>
        <dbReference type="Proteomes" id="UP001057753"/>
    </source>
</evidence>
<dbReference type="Pfam" id="PF01547">
    <property type="entry name" value="SBP_bac_1"/>
    <property type="match status" value="1"/>
</dbReference>
<protein>
    <submittedName>
        <fullName evidence="5">Carbohydrate ABC transporter substrate-binding protein</fullName>
    </submittedName>
</protein>
<dbReference type="RefSeq" id="WP_257821926.1">
    <property type="nucleotide sequence ID" value="NZ_JABXYM010000001.1"/>
</dbReference>
<comment type="similarity">
    <text evidence="1">Belongs to the bacterial solute-binding protein 1 family.</text>
</comment>
<keyword evidence="3 4" id="KW-0732">Signal</keyword>
<dbReference type="AlphaFoldDB" id="A0A9Q4B395"/>
<sequence>MNKKGLQIFLAGFFFFLLSACETQNGTAGKELNSMKEPITLEIRNPKVEISTQFEQMVRAYEKENPGVKINVRTVGGAADDLTDLKAQIAAGEGPDIFTNGGYEQAKLWSNYLEDLSDQPWVENVYEGALEPMTLDDGIYGMPVNVEGYGFIYNKDLFEQVGIETLPKTLTELIETAESLEAAGITPFATGYYEDWKLSDHLMGSAFARQDDPDAFIAGLNDGSQTIENNETFKGLIQLLDVTLEFGNDDPLTTDYHTEVTLFANGEAAMIQQGNWIQPLIDQLAPNMNIGFLPIPVNDSPKNDVLAVDVPNYWVVNQKSTPQKKQEAKKFLNWMVSSEEGQKFITEQFKFIPAFKHIEANDIGPLAEDVMLYVKADRTLSFHWFKHPEGTRDEFGFAIKAYVGNQLNRDQLLQELQQSWERAAR</sequence>
<comment type="caution">
    <text evidence="5">The sequence shown here is derived from an EMBL/GenBank/DDBJ whole genome shotgun (WGS) entry which is preliminary data.</text>
</comment>
<dbReference type="GO" id="GO:1901982">
    <property type="term" value="F:maltose binding"/>
    <property type="evidence" value="ECO:0007669"/>
    <property type="project" value="TreeGrafter"/>
</dbReference>
<gene>
    <name evidence="5" type="ORF">HXA33_13315</name>
</gene>
<dbReference type="InterPro" id="IPR006059">
    <property type="entry name" value="SBP"/>
</dbReference>
<feature type="chain" id="PRO_5040503865" evidence="4">
    <location>
        <begin position="21"/>
        <end position="425"/>
    </location>
</feature>
<dbReference type="Gene3D" id="3.40.190.10">
    <property type="entry name" value="Periplasmic binding protein-like II"/>
    <property type="match status" value="2"/>
</dbReference>
<dbReference type="EMBL" id="JABXYM010000001">
    <property type="protein sequence ID" value="MCR6097524.1"/>
    <property type="molecule type" value="Genomic_DNA"/>
</dbReference>
<dbReference type="SUPFAM" id="SSF53850">
    <property type="entry name" value="Periplasmic binding protein-like II"/>
    <property type="match status" value="1"/>
</dbReference>
<keyword evidence="2" id="KW-0813">Transport</keyword>
<dbReference type="PANTHER" id="PTHR30061:SF50">
    <property type="entry name" value="MALTOSE_MALTODEXTRIN-BINDING PERIPLASMIC PROTEIN"/>
    <property type="match status" value="1"/>
</dbReference>
<dbReference type="PANTHER" id="PTHR30061">
    <property type="entry name" value="MALTOSE-BINDING PERIPLASMIC PROTEIN"/>
    <property type="match status" value="1"/>
</dbReference>
<evidence type="ECO:0000256" key="1">
    <source>
        <dbReference type="ARBA" id="ARBA00008520"/>
    </source>
</evidence>
<dbReference type="PROSITE" id="PS51257">
    <property type="entry name" value="PROKAR_LIPOPROTEIN"/>
    <property type="match status" value="1"/>
</dbReference>
<organism evidence="5 6">
    <name type="scientific">Salipaludibacillus agaradhaerens</name>
    <name type="common">Bacillus agaradhaerens</name>
    <dbReference type="NCBI Taxonomy" id="76935"/>
    <lineage>
        <taxon>Bacteria</taxon>
        <taxon>Bacillati</taxon>
        <taxon>Bacillota</taxon>
        <taxon>Bacilli</taxon>
        <taxon>Bacillales</taxon>
        <taxon>Bacillaceae</taxon>
    </lineage>
</organism>
<evidence type="ECO:0000256" key="2">
    <source>
        <dbReference type="ARBA" id="ARBA00022448"/>
    </source>
</evidence>
<feature type="signal peptide" evidence="4">
    <location>
        <begin position="1"/>
        <end position="20"/>
    </location>
</feature>
<dbReference type="Proteomes" id="UP001057753">
    <property type="component" value="Unassembled WGS sequence"/>
</dbReference>
<accession>A0A9Q4B395</accession>
<dbReference type="GO" id="GO:0055052">
    <property type="term" value="C:ATP-binding cassette (ABC) transporter complex, substrate-binding subunit-containing"/>
    <property type="evidence" value="ECO:0007669"/>
    <property type="project" value="TreeGrafter"/>
</dbReference>
<keyword evidence="6" id="KW-1185">Reference proteome</keyword>
<dbReference type="GO" id="GO:0015768">
    <property type="term" value="P:maltose transport"/>
    <property type="evidence" value="ECO:0007669"/>
    <property type="project" value="TreeGrafter"/>
</dbReference>
<dbReference type="GO" id="GO:0042956">
    <property type="term" value="P:maltodextrin transmembrane transport"/>
    <property type="evidence" value="ECO:0007669"/>
    <property type="project" value="TreeGrafter"/>
</dbReference>
<proteinExistence type="inferred from homology"/>
<evidence type="ECO:0000256" key="4">
    <source>
        <dbReference type="SAM" id="SignalP"/>
    </source>
</evidence>
<reference evidence="5" key="1">
    <citation type="submission" date="2020-06" db="EMBL/GenBank/DDBJ databases">
        <title>Insight into the genomes of haloalkaliphilic bacilli from Kenyan soda lakes.</title>
        <authorList>
            <person name="Mwirichia R."/>
            <person name="Villamizar G.C."/>
            <person name="Poehlein A."/>
            <person name="Mugweru J."/>
            <person name="Kipnyargis A."/>
            <person name="Kiplimo D."/>
            <person name="Orwa P."/>
            <person name="Daniel R."/>
        </authorList>
    </citation>
    <scope>NUCLEOTIDE SEQUENCE</scope>
    <source>
        <strain evidence="5">B1096_S55</strain>
    </source>
</reference>
<name>A0A9Q4B395_SALAG</name>
<evidence type="ECO:0000313" key="5">
    <source>
        <dbReference type="EMBL" id="MCR6097524.1"/>
    </source>
</evidence>
<evidence type="ECO:0000256" key="3">
    <source>
        <dbReference type="ARBA" id="ARBA00022729"/>
    </source>
</evidence>